<evidence type="ECO:0000313" key="3">
    <source>
        <dbReference type="EMBL" id="RGE46154.1"/>
    </source>
</evidence>
<protein>
    <submittedName>
        <fullName evidence="3">DUF4224 domain-containing protein</fullName>
    </submittedName>
</protein>
<dbReference type="InterPro" id="IPR025319">
    <property type="entry name" value="DUF4224"/>
</dbReference>
<evidence type="ECO:0000256" key="1">
    <source>
        <dbReference type="SAM" id="MobiDB-lite"/>
    </source>
</evidence>
<keyword evidence="4" id="KW-1185">Reference proteome</keyword>
<organism evidence="3 4">
    <name type="scientific">Comamonas testosteroni</name>
    <name type="common">Pseudomonas testosteroni</name>
    <dbReference type="NCBI Taxonomy" id="285"/>
    <lineage>
        <taxon>Bacteria</taxon>
        <taxon>Pseudomonadati</taxon>
        <taxon>Pseudomonadota</taxon>
        <taxon>Betaproteobacteria</taxon>
        <taxon>Burkholderiales</taxon>
        <taxon>Comamonadaceae</taxon>
        <taxon>Comamonas</taxon>
    </lineage>
</organism>
<dbReference type="AlphaFoldDB" id="A0A373FPQ9"/>
<sequence>MNNEYLSNQELSRLTGASENSSKSRWLNGRSIPFKVDGKRIIVSREHVRNWLEGKVTLTRTGMNMSAIR</sequence>
<dbReference type="OrthoDB" id="8911794at2"/>
<feature type="domain" description="DUF4224" evidence="2">
    <location>
        <begin position="6"/>
        <end position="48"/>
    </location>
</feature>
<evidence type="ECO:0000259" key="2">
    <source>
        <dbReference type="Pfam" id="PF13986"/>
    </source>
</evidence>
<feature type="region of interest" description="Disordered" evidence="1">
    <location>
        <begin position="1"/>
        <end position="25"/>
    </location>
</feature>
<name>A0A373FPQ9_COMTE</name>
<accession>A0A373FPQ9</accession>
<evidence type="ECO:0000313" key="4">
    <source>
        <dbReference type="Proteomes" id="UP000261948"/>
    </source>
</evidence>
<proteinExistence type="predicted"/>
<reference evidence="3 4" key="1">
    <citation type="submission" date="2018-08" db="EMBL/GenBank/DDBJ databases">
        <title>Comamonas testosteroni strain SWCO2.</title>
        <authorList>
            <person name="Jiang N."/>
            <person name="Zhang X.Z."/>
        </authorList>
    </citation>
    <scope>NUCLEOTIDE SEQUENCE [LARGE SCALE GENOMIC DNA]</scope>
    <source>
        <strain evidence="3 4">SWCO2</strain>
    </source>
</reference>
<gene>
    <name evidence="3" type="ORF">DZC30_05140</name>
</gene>
<dbReference type="EMBL" id="QURR01000004">
    <property type="protein sequence ID" value="RGE46154.1"/>
    <property type="molecule type" value="Genomic_DNA"/>
</dbReference>
<comment type="caution">
    <text evidence="3">The sequence shown here is derived from an EMBL/GenBank/DDBJ whole genome shotgun (WGS) entry which is preliminary data.</text>
</comment>
<dbReference type="Pfam" id="PF13986">
    <property type="entry name" value="DUF4224"/>
    <property type="match status" value="1"/>
</dbReference>
<dbReference type="Proteomes" id="UP000261948">
    <property type="component" value="Unassembled WGS sequence"/>
</dbReference>